<dbReference type="PANTHER" id="PTHR47814:SF1">
    <property type="entry name" value="PEPTIDYL-TRNA HYDROLASE ARFB"/>
    <property type="match status" value="1"/>
</dbReference>
<keyword evidence="2" id="KW-0378">Hydrolase</keyword>
<evidence type="ECO:0000313" key="3">
    <source>
        <dbReference type="Proteomes" id="UP001302949"/>
    </source>
</evidence>
<reference evidence="2 3" key="1">
    <citation type="submission" date="2023-12" db="EMBL/GenBank/DDBJ databases">
        <title>Novel species of the genus Arcicella isolated from rivers.</title>
        <authorList>
            <person name="Lu H."/>
        </authorList>
    </citation>
    <scope>NUCLEOTIDE SEQUENCE [LARGE SCALE GENOMIC DNA]</scope>
    <source>
        <strain evidence="2 3">KCTC 23307</strain>
    </source>
</reference>
<proteinExistence type="predicted"/>
<keyword evidence="3" id="KW-1185">Reference proteome</keyword>
<dbReference type="NCBIfam" id="NF006718">
    <property type="entry name" value="PRK09256.1"/>
    <property type="match status" value="1"/>
</dbReference>
<dbReference type="GO" id="GO:0004045">
    <property type="term" value="F:peptidyl-tRNA hydrolase activity"/>
    <property type="evidence" value="ECO:0007669"/>
    <property type="project" value="UniProtKB-EC"/>
</dbReference>
<dbReference type="SUPFAM" id="SSF110916">
    <property type="entry name" value="Peptidyl-tRNA hydrolase domain-like"/>
    <property type="match status" value="1"/>
</dbReference>
<dbReference type="InterPro" id="IPR000352">
    <property type="entry name" value="Pep_chain_release_fac_I"/>
</dbReference>
<sequence>MNLSELLKQDFSPEFQFQASRSGGAGGQNVNKVATKVELRFNISNSVLLDEIQKNTLQEKLKNQINSEGELIIVSQEERTQLRNKTVVIKKFYDLLKKALFVPKKRKASEPTFASKMERLKSKKIASIKKVNRRGISFEE</sequence>
<dbReference type="RefSeq" id="WP_323298942.1">
    <property type="nucleotide sequence ID" value="NZ_JAYFUM010000032.1"/>
</dbReference>
<feature type="domain" description="Prokaryotic-type class I peptide chain release factors" evidence="1">
    <location>
        <begin position="21"/>
        <end position="37"/>
    </location>
</feature>
<evidence type="ECO:0000259" key="1">
    <source>
        <dbReference type="PROSITE" id="PS00745"/>
    </source>
</evidence>
<evidence type="ECO:0000313" key="2">
    <source>
        <dbReference type="EMBL" id="MEA5141788.1"/>
    </source>
</evidence>
<dbReference type="EC" id="3.1.1.29" evidence="2"/>
<dbReference type="PANTHER" id="PTHR47814">
    <property type="entry name" value="PEPTIDYL-TRNA HYDROLASE ARFB"/>
    <property type="match status" value="1"/>
</dbReference>
<dbReference type="EMBL" id="JAYFUM010000032">
    <property type="protein sequence ID" value="MEA5141788.1"/>
    <property type="molecule type" value="Genomic_DNA"/>
</dbReference>
<gene>
    <name evidence="2" type="primary">arfB</name>
    <name evidence="2" type="ORF">VB248_21715</name>
</gene>
<accession>A0ABU5QGA4</accession>
<name>A0ABU5QGA4_9BACT</name>
<dbReference type="Pfam" id="PF00472">
    <property type="entry name" value="RF-1"/>
    <property type="match status" value="1"/>
</dbReference>
<organism evidence="2 3">
    <name type="scientific">Arcicella rigui</name>
    <dbReference type="NCBI Taxonomy" id="797020"/>
    <lineage>
        <taxon>Bacteria</taxon>
        <taxon>Pseudomonadati</taxon>
        <taxon>Bacteroidota</taxon>
        <taxon>Cytophagia</taxon>
        <taxon>Cytophagales</taxon>
        <taxon>Flectobacillaceae</taxon>
        <taxon>Arcicella</taxon>
    </lineage>
</organism>
<dbReference type="Gene3D" id="3.30.160.20">
    <property type="match status" value="1"/>
</dbReference>
<dbReference type="PROSITE" id="PS00745">
    <property type="entry name" value="RF_PROK_I"/>
    <property type="match status" value="1"/>
</dbReference>
<comment type="caution">
    <text evidence="2">The sequence shown here is derived from an EMBL/GenBank/DDBJ whole genome shotgun (WGS) entry which is preliminary data.</text>
</comment>
<protein>
    <submittedName>
        <fullName evidence="2">Alternative ribosome rescue aminoacyl-tRNA hydrolase ArfB</fullName>
        <ecNumber evidence="2">3.1.1.29</ecNumber>
    </submittedName>
</protein>
<dbReference type="Proteomes" id="UP001302949">
    <property type="component" value="Unassembled WGS sequence"/>
</dbReference>